<sequence>MIMYNKCVTERAISMTKSPLKQATISVRIDPAIKAAAIDNLAKAGLSLSDYARIVITAAARDGVPKYFGMPNAQVLAAIDEMIADKSGKKKMASASSVEDLKNQLFGDDDENN</sequence>
<accession>U4TMR0</accession>
<dbReference type="Gene3D" id="1.10.1220.10">
    <property type="entry name" value="Met repressor-like"/>
    <property type="match status" value="1"/>
</dbReference>
<reference evidence="2" key="1">
    <citation type="journal article" date="2013" name="Genome Announc.">
        <title>Whole-Genome Sequencing of Lactobacillus shenzhenensis Strain LY-73T.</title>
        <authorList>
            <person name="Lin Z."/>
            <person name="Liu Z."/>
            <person name="Yang R."/>
            <person name="Zou Y."/>
            <person name="Wan D."/>
            <person name="Chen J."/>
            <person name="Guo M."/>
            <person name="Zhao J."/>
            <person name="Fang C."/>
            <person name="Yang R."/>
            <person name="Liu F."/>
        </authorList>
    </citation>
    <scope>NUCLEOTIDE SEQUENCE [LARGE SCALE GENOMIC DNA]</scope>
    <source>
        <strain evidence="2">LY-73</strain>
    </source>
</reference>
<dbReference type="Proteomes" id="UP000030647">
    <property type="component" value="Unassembled WGS sequence"/>
</dbReference>
<dbReference type="HOGENOM" id="CLU_154558_2_0_9"/>
<protein>
    <recommendedName>
        <fullName evidence="3">RelB</fullName>
    </recommendedName>
</protein>
<gene>
    <name evidence="1" type="ORF">L248_0634</name>
</gene>
<dbReference type="eggNOG" id="ENOG502ZJM1">
    <property type="taxonomic scope" value="Bacteria"/>
</dbReference>
<keyword evidence="2" id="KW-1185">Reference proteome</keyword>
<dbReference type="AlphaFoldDB" id="U4TMR0"/>
<dbReference type="InterPro" id="IPR007337">
    <property type="entry name" value="RelB/DinJ"/>
</dbReference>
<dbReference type="GO" id="GO:0006355">
    <property type="term" value="P:regulation of DNA-templated transcription"/>
    <property type="evidence" value="ECO:0007669"/>
    <property type="project" value="InterPro"/>
</dbReference>
<evidence type="ECO:0000313" key="2">
    <source>
        <dbReference type="Proteomes" id="UP000030647"/>
    </source>
</evidence>
<proteinExistence type="predicted"/>
<evidence type="ECO:0008006" key="3">
    <source>
        <dbReference type="Google" id="ProtNLM"/>
    </source>
</evidence>
<evidence type="ECO:0000313" key="1">
    <source>
        <dbReference type="EMBL" id="ERL64715.1"/>
    </source>
</evidence>
<dbReference type="EMBL" id="KI271593">
    <property type="protein sequence ID" value="ERL64715.1"/>
    <property type="molecule type" value="Genomic_DNA"/>
</dbReference>
<organism evidence="1 2">
    <name type="scientific">Schleiferilactobacillus shenzhenensis LY-73</name>
    <dbReference type="NCBI Taxonomy" id="1231336"/>
    <lineage>
        <taxon>Bacteria</taxon>
        <taxon>Bacillati</taxon>
        <taxon>Bacillota</taxon>
        <taxon>Bacilli</taxon>
        <taxon>Lactobacillales</taxon>
        <taxon>Lactobacillaceae</taxon>
        <taxon>Schleiferilactobacillus</taxon>
    </lineage>
</organism>
<dbReference type="InterPro" id="IPR013321">
    <property type="entry name" value="Arc_rbn_hlx_hlx"/>
</dbReference>
<name>U4TMR0_9LACO</name>
<dbReference type="STRING" id="1231336.L248_0634"/>
<dbReference type="Pfam" id="PF04221">
    <property type="entry name" value="RelB"/>
    <property type="match status" value="1"/>
</dbReference>